<reference evidence="13" key="1">
    <citation type="journal article" date="2013" name="ISME J.">
        <title>Previously unknown and highly divergent ssDNA viruses populate the oceans.</title>
        <authorList>
            <person name="Labonte J.M."/>
            <person name="Suttle C.A."/>
        </authorList>
    </citation>
    <scope>NUCLEOTIDE SEQUENCE</scope>
</reference>
<name>S4TFA8_9VIRU</name>
<accession>S4TFA8</accession>
<keyword evidence="4" id="KW-0235">DNA replication</keyword>
<keyword evidence="7" id="KW-0547">Nucleotide-binding</keyword>
<dbReference type="GO" id="GO:0042025">
    <property type="term" value="C:host cell nucleus"/>
    <property type="evidence" value="ECO:0007669"/>
    <property type="project" value="UniProtKB-SubCell"/>
</dbReference>
<dbReference type="GO" id="GO:0006260">
    <property type="term" value="P:DNA replication"/>
    <property type="evidence" value="ECO:0007669"/>
    <property type="project" value="UniProtKB-KW"/>
</dbReference>
<dbReference type="GO" id="GO:0003677">
    <property type="term" value="F:DNA binding"/>
    <property type="evidence" value="ECO:0007669"/>
    <property type="project" value="UniProtKB-KW"/>
</dbReference>
<keyword evidence="5" id="KW-0540">Nuclease</keyword>
<dbReference type="PROSITE" id="PS52020">
    <property type="entry name" value="CRESS_DNA_REP"/>
    <property type="match status" value="1"/>
</dbReference>
<protein>
    <recommendedName>
        <fullName evidence="12">CRESS-DNA virus Rep endonuclease domain-containing protein</fullName>
    </recommendedName>
</protein>
<evidence type="ECO:0000259" key="12">
    <source>
        <dbReference type="PROSITE" id="PS52020"/>
    </source>
</evidence>
<dbReference type="GO" id="GO:0046872">
    <property type="term" value="F:metal ion binding"/>
    <property type="evidence" value="ECO:0007669"/>
    <property type="project" value="UniProtKB-KW"/>
</dbReference>
<evidence type="ECO:0000256" key="4">
    <source>
        <dbReference type="ARBA" id="ARBA00022705"/>
    </source>
</evidence>
<evidence type="ECO:0000256" key="10">
    <source>
        <dbReference type="ARBA" id="ARBA00023124"/>
    </source>
</evidence>
<keyword evidence="11" id="KW-0238">DNA-binding</keyword>
<organism evidence="13">
    <name type="scientific">uncultured marine virus</name>
    <dbReference type="NCBI Taxonomy" id="186617"/>
    <lineage>
        <taxon>Viruses</taxon>
        <taxon>environmental samples</taxon>
    </lineage>
</organism>
<evidence type="ECO:0000256" key="1">
    <source>
        <dbReference type="ARBA" id="ARBA00004147"/>
    </source>
</evidence>
<dbReference type="GO" id="GO:0016779">
    <property type="term" value="F:nucleotidyltransferase activity"/>
    <property type="evidence" value="ECO:0007669"/>
    <property type="project" value="UniProtKB-KW"/>
</dbReference>
<dbReference type="GO" id="GO:0000166">
    <property type="term" value="F:nucleotide binding"/>
    <property type="evidence" value="ECO:0007669"/>
    <property type="project" value="UniProtKB-KW"/>
</dbReference>
<comment type="subcellular location">
    <subcellularLocation>
        <location evidence="1">Host nucleus</location>
    </subcellularLocation>
</comment>
<dbReference type="Gene3D" id="3.40.1310.20">
    <property type="match status" value="1"/>
</dbReference>
<proteinExistence type="predicted"/>
<evidence type="ECO:0000256" key="7">
    <source>
        <dbReference type="ARBA" id="ARBA00022741"/>
    </source>
</evidence>
<dbReference type="InterPro" id="IPR049912">
    <property type="entry name" value="CRESS_DNA_REP"/>
</dbReference>
<keyword evidence="9" id="KW-0378">Hydrolase</keyword>
<evidence type="ECO:0000256" key="2">
    <source>
        <dbReference type="ARBA" id="ARBA00022679"/>
    </source>
</evidence>
<dbReference type="GO" id="GO:0004519">
    <property type="term" value="F:endonuclease activity"/>
    <property type="evidence" value="ECO:0007669"/>
    <property type="project" value="UniProtKB-KW"/>
</dbReference>
<sequence length="286" mass="32103">MPKNSGGTKRQTGSHRWMFTWNNYPEDWADVIRARVEAVRVTYPQLKWIGGEEVAPTTGTKHIQGYIEFMRSGPDAKRVRPISALGLPKEVHWGDSNGKPCRGSRQDNIDYCSKEYRNVVSTFKIPKPLWVPQMRGWQLDAAELLNADSLSVGDTRSIHWFWEPNGNMGKSSFARWAVASHALEGTPEEILMVGGKAADMKHAIAGHKDKYGDYPSKIIVDIPRESLQYVSYAGLEEVKNGLFFSGKYESGMVLMNPPNMLVLANSPPEEGKWSGDRIKVHEIVSV</sequence>
<feature type="domain" description="CRESS-DNA virus Rep endonuclease" evidence="12">
    <location>
        <begin position="11"/>
        <end position="128"/>
    </location>
</feature>
<keyword evidence="3" id="KW-0548">Nucleotidyltransferase</keyword>
<evidence type="ECO:0000256" key="3">
    <source>
        <dbReference type="ARBA" id="ARBA00022695"/>
    </source>
</evidence>
<evidence type="ECO:0000313" key="13">
    <source>
        <dbReference type="EMBL" id="AGA18312.1"/>
    </source>
</evidence>
<evidence type="ECO:0000256" key="9">
    <source>
        <dbReference type="ARBA" id="ARBA00022801"/>
    </source>
</evidence>
<evidence type="ECO:0000256" key="11">
    <source>
        <dbReference type="ARBA" id="ARBA00023125"/>
    </source>
</evidence>
<evidence type="ECO:0000256" key="8">
    <source>
        <dbReference type="ARBA" id="ARBA00022759"/>
    </source>
</evidence>
<evidence type="ECO:0000256" key="5">
    <source>
        <dbReference type="ARBA" id="ARBA00022722"/>
    </source>
</evidence>
<evidence type="ECO:0000256" key="6">
    <source>
        <dbReference type="ARBA" id="ARBA00022723"/>
    </source>
</evidence>
<keyword evidence="2" id="KW-0808">Transferase</keyword>
<dbReference type="GO" id="GO:0016787">
    <property type="term" value="F:hydrolase activity"/>
    <property type="evidence" value="ECO:0007669"/>
    <property type="project" value="UniProtKB-KW"/>
</dbReference>
<keyword evidence="10" id="KW-0190">Covalent protein-DNA linkage</keyword>
<keyword evidence="6" id="KW-0479">Metal-binding</keyword>
<keyword evidence="8" id="KW-0255">Endonuclease</keyword>
<dbReference type="EMBL" id="JX904245">
    <property type="protein sequence ID" value="AGA18312.1"/>
    <property type="molecule type" value="Genomic_DNA"/>
</dbReference>